<dbReference type="InterPro" id="IPR000900">
    <property type="entry name" value="Nebulin_repeat"/>
</dbReference>
<keyword evidence="11" id="KW-1185">Reference proteome</keyword>
<protein>
    <submittedName>
        <fullName evidence="12">LIM and SH3 domain protein Lasp-like</fullName>
    </submittedName>
</protein>
<evidence type="ECO:0000256" key="1">
    <source>
        <dbReference type="ARBA" id="ARBA00022443"/>
    </source>
</evidence>
<keyword evidence="5 6" id="KW-0440">LIM domain</keyword>
<feature type="region of interest" description="Disordered" evidence="8">
    <location>
        <begin position="124"/>
        <end position="195"/>
    </location>
</feature>
<dbReference type="PROSITE" id="PS50002">
    <property type="entry name" value="SH3"/>
    <property type="match status" value="1"/>
</dbReference>
<dbReference type="CDD" id="cd11789">
    <property type="entry name" value="SH3_Nebulin_family_C"/>
    <property type="match status" value="1"/>
</dbReference>
<evidence type="ECO:0000256" key="4">
    <source>
        <dbReference type="ARBA" id="ARBA00022833"/>
    </source>
</evidence>
<dbReference type="InterPro" id="IPR001781">
    <property type="entry name" value="Znf_LIM"/>
</dbReference>
<dbReference type="Pfam" id="PF14604">
    <property type="entry name" value="SH3_9"/>
    <property type="match status" value="1"/>
</dbReference>
<evidence type="ECO:0000259" key="10">
    <source>
        <dbReference type="PROSITE" id="PS50023"/>
    </source>
</evidence>
<keyword evidence="3" id="KW-0677">Repeat</keyword>
<dbReference type="InterPro" id="IPR001452">
    <property type="entry name" value="SH3_domain"/>
</dbReference>
<name>A0ABM1E918_PRICU</name>
<dbReference type="PRINTS" id="PR00452">
    <property type="entry name" value="SH3DOMAIN"/>
</dbReference>
<dbReference type="Proteomes" id="UP000695022">
    <property type="component" value="Unplaced"/>
</dbReference>
<dbReference type="SMART" id="SM00227">
    <property type="entry name" value="NEBU"/>
    <property type="match status" value="2"/>
</dbReference>
<gene>
    <name evidence="12" type="primary">LOC106809962</name>
</gene>
<dbReference type="PANTHER" id="PTHR46218">
    <property type="entry name" value="LASP"/>
    <property type="match status" value="1"/>
</dbReference>
<dbReference type="InterPro" id="IPR051759">
    <property type="entry name" value="LIM-SH3_domain_protein"/>
</dbReference>
<dbReference type="GeneID" id="106809962"/>
<accession>A0ABM1E918</accession>
<dbReference type="InterPro" id="IPR036028">
    <property type="entry name" value="SH3-like_dom_sf"/>
</dbReference>
<dbReference type="Pfam" id="PF00412">
    <property type="entry name" value="LIM"/>
    <property type="match status" value="1"/>
</dbReference>
<evidence type="ECO:0000256" key="5">
    <source>
        <dbReference type="ARBA" id="ARBA00023038"/>
    </source>
</evidence>
<proteinExistence type="predicted"/>
<evidence type="ECO:0000259" key="9">
    <source>
        <dbReference type="PROSITE" id="PS50002"/>
    </source>
</evidence>
<evidence type="ECO:0000256" key="7">
    <source>
        <dbReference type="PROSITE-ProRule" id="PRU00192"/>
    </source>
</evidence>
<sequence length="309" mass="35618">MNKKCDKCLKTVYPTEELKCLDKTWHKACFKCTVCNMTLNMKNYKGYDKHPYCNAHYPSTKFTPIADTPENRRLAENTKIQSNIKYHADHERDKGKFTAIADDPETLRIRENMKTISQAEYQNIKDKKDQMEQLRPTQEEKQRAKKAYASGHGGQQMVQQQQPHQQHHQQQQQQHHPQQQQHHQQQQHQAPHAQAPSMRQNVIYNSGDGQVRHHPQQSRVGAIVDYDPVNEHHSSQAAGYSPASHGAPAQSVFRAMYDYEAADTDEVSFIEGDRIVNVKRIDAGWVIGTVERSGHHGMLPANYVEEVKY</sequence>
<dbReference type="SMART" id="SM00132">
    <property type="entry name" value="LIM"/>
    <property type="match status" value="1"/>
</dbReference>
<dbReference type="PANTHER" id="PTHR46218:SF4">
    <property type="entry name" value="LIM AND SH3 DOMAIN PROTEIN LASP"/>
    <property type="match status" value="1"/>
</dbReference>
<dbReference type="PROSITE" id="PS50023">
    <property type="entry name" value="LIM_DOMAIN_2"/>
    <property type="match status" value="1"/>
</dbReference>
<dbReference type="SMART" id="SM00326">
    <property type="entry name" value="SH3"/>
    <property type="match status" value="1"/>
</dbReference>
<dbReference type="CDD" id="cd09447">
    <property type="entry name" value="LIM_LASP"/>
    <property type="match status" value="1"/>
</dbReference>
<dbReference type="Gene3D" id="2.10.110.10">
    <property type="entry name" value="Cysteine Rich Protein"/>
    <property type="match status" value="1"/>
</dbReference>
<dbReference type="SUPFAM" id="SSF57716">
    <property type="entry name" value="Glucocorticoid receptor-like (DNA-binding domain)"/>
    <property type="match status" value="2"/>
</dbReference>
<feature type="domain" description="LIM zinc-binding" evidence="10">
    <location>
        <begin position="3"/>
        <end position="63"/>
    </location>
</feature>
<organism evidence="11 12">
    <name type="scientific">Priapulus caudatus</name>
    <name type="common">Priapulid worm</name>
    <dbReference type="NCBI Taxonomy" id="37621"/>
    <lineage>
        <taxon>Eukaryota</taxon>
        <taxon>Metazoa</taxon>
        <taxon>Ecdysozoa</taxon>
        <taxon>Scalidophora</taxon>
        <taxon>Priapulida</taxon>
        <taxon>Priapulimorpha</taxon>
        <taxon>Priapulimorphida</taxon>
        <taxon>Priapulidae</taxon>
        <taxon>Priapulus</taxon>
    </lineage>
</organism>
<evidence type="ECO:0000256" key="6">
    <source>
        <dbReference type="PROSITE-ProRule" id="PRU00125"/>
    </source>
</evidence>
<dbReference type="Gene3D" id="2.30.30.40">
    <property type="entry name" value="SH3 Domains"/>
    <property type="match status" value="1"/>
</dbReference>
<dbReference type="PROSITE" id="PS51216">
    <property type="entry name" value="NEBULIN"/>
    <property type="match status" value="2"/>
</dbReference>
<feature type="domain" description="SH3" evidence="9">
    <location>
        <begin position="248"/>
        <end position="309"/>
    </location>
</feature>
<evidence type="ECO:0000313" key="11">
    <source>
        <dbReference type="Proteomes" id="UP000695022"/>
    </source>
</evidence>
<keyword evidence="2 6" id="KW-0479">Metal-binding</keyword>
<keyword evidence="4 6" id="KW-0862">Zinc</keyword>
<reference evidence="12" key="1">
    <citation type="submission" date="2025-08" db="UniProtKB">
        <authorList>
            <consortium name="RefSeq"/>
        </authorList>
    </citation>
    <scope>IDENTIFICATION</scope>
</reference>
<keyword evidence="1 7" id="KW-0728">SH3 domain</keyword>
<evidence type="ECO:0000256" key="3">
    <source>
        <dbReference type="ARBA" id="ARBA00022737"/>
    </source>
</evidence>
<feature type="compositionally biased region" description="Basic and acidic residues" evidence="8">
    <location>
        <begin position="124"/>
        <end position="142"/>
    </location>
</feature>
<feature type="compositionally biased region" description="Low complexity" evidence="8">
    <location>
        <begin position="159"/>
        <end position="195"/>
    </location>
</feature>
<evidence type="ECO:0000256" key="2">
    <source>
        <dbReference type="ARBA" id="ARBA00022723"/>
    </source>
</evidence>
<evidence type="ECO:0000256" key="8">
    <source>
        <dbReference type="SAM" id="MobiDB-lite"/>
    </source>
</evidence>
<dbReference type="SUPFAM" id="SSF50044">
    <property type="entry name" value="SH3-domain"/>
    <property type="match status" value="1"/>
</dbReference>
<evidence type="ECO:0000313" key="12">
    <source>
        <dbReference type="RefSeq" id="XP_014668689.1"/>
    </source>
</evidence>
<dbReference type="Pfam" id="PF00880">
    <property type="entry name" value="Nebulin"/>
    <property type="match status" value="1"/>
</dbReference>
<dbReference type="PROSITE" id="PS00478">
    <property type="entry name" value="LIM_DOMAIN_1"/>
    <property type="match status" value="1"/>
</dbReference>
<dbReference type="RefSeq" id="XP_014668689.1">
    <property type="nucleotide sequence ID" value="XM_014813203.1"/>
</dbReference>